<dbReference type="Proteomes" id="UP000030669">
    <property type="component" value="Unassembled WGS sequence"/>
</dbReference>
<dbReference type="RefSeq" id="XP_007860552.1">
    <property type="nucleotide sequence ID" value="XM_007862361.1"/>
</dbReference>
<feature type="disulfide bond" evidence="1">
    <location>
        <begin position="79"/>
        <end position="86"/>
    </location>
</feature>
<evidence type="ECO:0000256" key="1">
    <source>
        <dbReference type="PIRSR" id="PIRSR002703-1"/>
    </source>
</evidence>
<dbReference type="HOGENOM" id="CLU_043181_5_1_1"/>
<keyword evidence="1" id="KW-1015">Disulfide bond</keyword>
<evidence type="ECO:0000313" key="4">
    <source>
        <dbReference type="Proteomes" id="UP000030669"/>
    </source>
</evidence>
<name>S7QL81_GLOTA</name>
<dbReference type="AlphaFoldDB" id="S7QL81"/>
<feature type="signal peptide" evidence="2">
    <location>
        <begin position="1"/>
        <end position="19"/>
    </location>
</feature>
<evidence type="ECO:0000313" key="3">
    <source>
        <dbReference type="EMBL" id="EPQ60063.1"/>
    </source>
</evidence>
<dbReference type="Gene3D" id="2.60.110.10">
    <property type="entry name" value="Thaumatin"/>
    <property type="match status" value="1"/>
</dbReference>
<dbReference type="OrthoDB" id="430315at2759"/>
<keyword evidence="2" id="KW-0732">Signal</keyword>
<dbReference type="eggNOG" id="ENOG502S07P">
    <property type="taxonomic scope" value="Eukaryota"/>
</dbReference>
<dbReference type="PROSITE" id="PS51367">
    <property type="entry name" value="THAUMATIN_2"/>
    <property type="match status" value="1"/>
</dbReference>
<dbReference type="EMBL" id="KB469296">
    <property type="protein sequence ID" value="EPQ60063.1"/>
    <property type="molecule type" value="Genomic_DNA"/>
</dbReference>
<organism evidence="3 4">
    <name type="scientific">Gloeophyllum trabeum (strain ATCC 11539 / FP-39264 / Madison 617)</name>
    <name type="common">Brown rot fungus</name>
    <dbReference type="NCBI Taxonomy" id="670483"/>
    <lineage>
        <taxon>Eukaryota</taxon>
        <taxon>Fungi</taxon>
        <taxon>Dikarya</taxon>
        <taxon>Basidiomycota</taxon>
        <taxon>Agaricomycotina</taxon>
        <taxon>Agaricomycetes</taxon>
        <taxon>Gloeophyllales</taxon>
        <taxon>Gloeophyllaceae</taxon>
        <taxon>Gloeophyllum</taxon>
    </lineage>
</organism>
<accession>S7QL81</accession>
<dbReference type="OMA" id="YSYATDY"/>
<reference evidence="3 4" key="1">
    <citation type="journal article" date="2012" name="Science">
        <title>The Paleozoic origin of enzymatic lignin decomposition reconstructed from 31 fungal genomes.</title>
        <authorList>
            <person name="Floudas D."/>
            <person name="Binder M."/>
            <person name="Riley R."/>
            <person name="Barry K."/>
            <person name="Blanchette R.A."/>
            <person name="Henrissat B."/>
            <person name="Martinez A.T."/>
            <person name="Otillar R."/>
            <person name="Spatafora J.W."/>
            <person name="Yadav J.S."/>
            <person name="Aerts A."/>
            <person name="Benoit I."/>
            <person name="Boyd A."/>
            <person name="Carlson A."/>
            <person name="Copeland A."/>
            <person name="Coutinho P.M."/>
            <person name="de Vries R.P."/>
            <person name="Ferreira P."/>
            <person name="Findley K."/>
            <person name="Foster B."/>
            <person name="Gaskell J."/>
            <person name="Glotzer D."/>
            <person name="Gorecki P."/>
            <person name="Heitman J."/>
            <person name="Hesse C."/>
            <person name="Hori C."/>
            <person name="Igarashi K."/>
            <person name="Jurgens J.A."/>
            <person name="Kallen N."/>
            <person name="Kersten P."/>
            <person name="Kohler A."/>
            <person name="Kuees U."/>
            <person name="Kumar T.K.A."/>
            <person name="Kuo A."/>
            <person name="LaButti K."/>
            <person name="Larrondo L.F."/>
            <person name="Lindquist E."/>
            <person name="Ling A."/>
            <person name="Lombard V."/>
            <person name="Lucas S."/>
            <person name="Lundell T."/>
            <person name="Martin R."/>
            <person name="McLaughlin D.J."/>
            <person name="Morgenstern I."/>
            <person name="Morin E."/>
            <person name="Murat C."/>
            <person name="Nagy L.G."/>
            <person name="Nolan M."/>
            <person name="Ohm R.A."/>
            <person name="Patyshakuliyeva A."/>
            <person name="Rokas A."/>
            <person name="Ruiz-Duenas F.J."/>
            <person name="Sabat G."/>
            <person name="Salamov A."/>
            <person name="Samejima M."/>
            <person name="Schmutz J."/>
            <person name="Slot J.C."/>
            <person name="St John F."/>
            <person name="Stenlid J."/>
            <person name="Sun H."/>
            <person name="Sun S."/>
            <person name="Syed K."/>
            <person name="Tsang A."/>
            <person name="Wiebenga A."/>
            <person name="Young D."/>
            <person name="Pisabarro A."/>
            <person name="Eastwood D.C."/>
            <person name="Martin F."/>
            <person name="Cullen D."/>
            <person name="Grigoriev I.V."/>
            <person name="Hibbett D.S."/>
        </authorList>
    </citation>
    <scope>NUCLEOTIDE SEQUENCE [LARGE SCALE GENOMIC DNA]</scope>
    <source>
        <strain evidence="3 4">ATCC 11539</strain>
    </source>
</reference>
<dbReference type="SMART" id="SM00205">
    <property type="entry name" value="THN"/>
    <property type="match status" value="1"/>
</dbReference>
<dbReference type="SUPFAM" id="SSF49870">
    <property type="entry name" value="Osmotin, thaumatin-like protein"/>
    <property type="match status" value="1"/>
</dbReference>
<feature type="disulfide bond" evidence="1">
    <location>
        <begin position="91"/>
        <end position="97"/>
    </location>
</feature>
<gene>
    <name evidence="3" type="ORF">GLOTRDRAFT_134822</name>
</gene>
<dbReference type="GeneID" id="19303182"/>
<keyword evidence="4" id="KW-1185">Reference proteome</keyword>
<dbReference type="STRING" id="670483.S7QL81"/>
<evidence type="ECO:0000256" key="2">
    <source>
        <dbReference type="SAM" id="SignalP"/>
    </source>
</evidence>
<dbReference type="PANTHER" id="PTHR31013:SF2">
    <property type="entry name" value="THAUMATIN-LIKE PROTEIN"/>
    <property type="match status" value="1"/>
</dbReference>
<dbReference type="KEGG" id="gtr:GLOTRDRAFT_134822"/>
<dbReference type="Pfam" id="PF00314">
    <property type="entry name" value="Thaumatin"/>
    <property type="match status" value="1"/>
</dbReference>
<dbReference type="InterPro" id="IPR001938">
    <property type="entry name" value="Thaumatin"/>
</dbReference>
<proteinExistence type="predicted"/>
<dbReference type="PANTHER" id="PTHR31013">
    <property type="entry name" value="THAUMATIN FAMILY PROTEIN-RELATED"/>
    <property type="match status" value="1"/>
</dbReference>
<feature type="chain" id="PRO_5004544476" evidence="2">
    <location>
        <begin position="20"/>
        <end position="186"/>
    </location>
</feature>
<dbReference type="InterPro" id="IPR037176">
    <property type="entry name" value="Osmotin/thaumatin-like_sf"/>
</dbReference>
<dbReference type="PIRSF" id="PIRSF002703">
    <property type="entry name" value="Thaumatin"/>
    <property type="match status" value="1"/>
</dbReference>
<protein>
    <submittedName>
        <fullName evidence="3">Osmotin, thaumatin-like protein</fullName>
    </submittedName>
</protein>
<sequence>MKFAAVVAVLAGAVSTASAFTIHFQNNCNFAVWPAVGKAPNGQPDTSVAYGTKLNPGASSSFGVDDHQVGIRAWGRTGCHDDGTNCATGGCVGGLTCTDAGLNSGVIVSEFGYGNFGQYGGERTSWDLSHVNLAINLNTRLSSSDGQSVLCQQNNCPDDQAYSYTNDYAADRNSPLGQTFTHTFCA</sequence>